<keyword evidence="1" id="KW-0472">Membrane</keyword>
<keyword evidence="1" id="KW-1133">Transmembrane helix</keyword>
<protein>
    <recommendedName>
        <fullName evidence="2">F-box/LRR-repeat protein 15-like leucin rich repeat domain-containing protein</fullName>
    </recommendedName>
</protein>
<dbReference type="InterPro" id="IPR032675">
    <property type="entry name" value="LRR_dom_sf"/>
</dbReference>
<sequence>MERLPGMVLNEEIVGRLDMETLCSIACLNRAFRFSVDSQAIPSISSLHLNTMSPDGQTLHHILGRCKSLTSLTLNCLRLLDHSLHHFLTPSIQQLNLWCCSSLSYQILTSIGNNCPNLRVLVLELADKDSPDVFRSNLAIMLNRCFYLESLSLKIRGTEVDANSFRLVEFFLPKTITTLKLQPMLESNAFVLISRVGRNRLETDNLSVPTSPPYIPKFGLQSLSLVLDLISDELLEAITDYLPLLVELDLEDRTYKVPLPDRDLTNTGIQFLGSCRRLTALSLVRGRLKHQGTFKRVNDVGMFLLSEGCKGLESVRFCGFSKVSDAGFASILHSCLKLKKFEVRNSLFLSDLAFHDLTGVVSCALVEVRLLSCRLITSETVEKLALCRSLEILDLGGCKSIADSCLSSISRLHKLTALNVSGADITDSGLYVLGQGSLPITNLCLRGCKRVTDKGVTRLLCGGGTTGKRLTTLDLGYMPGISDETILAVAAADIGIIDLCIRSCFYVTDSSVEALARKRSVQGMNKQLRRLDLCNCISLSAESLGWLKKPSFQGLHWLGICNTGLASNVDSTITEIHQERPWLTLCLDGCEIGCHDGWQKVIFFESYETRRRRLFRNSSSSFSSIRSDFGYSTANLSSVIVCSWLSVLVVFALGPVFAHLVSISTGSNFKSIVWVALFWLRACCGFGCCVLLLRFDSQFGVSAVGFCRLFSVALCALL</sequence>
<name>A0AAD5NXX1_ACENE</name>
<reference evidence="3" key="2">
    <citation type="submission" date="2023-02" db="EMBL/GenBank/DDBJ databases">
        <authorList>
            <person name="Swenson N.G."/>
            <person name="Wegrzyn J.L."/>
            <person name="Mcevoy S.L."/>
        </authorList>
    </citation>
    <scope>NUCLEOTIDE SEQUENCE</scope>
    <source>
        <strain evidence="3">91603</strain>
        <tissue evidence="3">Leaf</tissue>
    </source>
</reference>
<dbReference type="PANTHER" id="PTHR13318:SF176">
    <property type="entry name" value="F-BOX PROTEIN AT-B"/>
    <property type="match status" value="1"/>
</dbReference>
<evidence type="ECO:0000313" key="3">
    <source>
        <dbReference type="EMBL" id="KAI9187350.1"/>
    </source>
</evidence>
<evidence type="ECO:0000256" key="1">
    <source>
        <dbReference type="SAM" id="Phobius"/>
    </source>
</evidence>
<dbReference type="AlphaFoldDB" id="A0AAD5NXX1"/>
<feature type="transmembrane region" description="Helical" evidence="1">
    <location>
        <begin position="636"/>
        <end position="660"/>
    </location>
</feature>
<evidence type="ECO:0000259" key="2">
    <source>
        <dbReference type="Pfam" id="PF25372"/>
    </source>
</evidence>
<keyword evidence="1" id="KW-0812">Transmembrane</keyword>
<dbReference type="Pfam" id="PF25372">
    <property type="entry name" value="DUF7885"/>
    <property type="match status" value="1"/>
</dbReference>
<keyword evidence="4" id="KW-1185">Reference proteome</keyword>
<evidence type="ECO:0000313" key="4">
    <source>
        <dbReference type="Proteomes" id="UP001064489"/>
    </source>
</evidence>
<feature type="domain" description="F-box/LRR-repeat protein 15-like leucin rich repeat" evidence="2">
    <location>
        <begin position="47"/>
        <end position="596"/>
    </location>
</feature>
<organism evidence="3 4">
    <name type="scientific">Acer negundo</name>
    <name type="common">Box elder</name>
    <dbReference type="NCBI Taxonomy" id="4023"/>
    <lineage>
        <taxon>Eukaryota</taxon>
        <taxon>Viridiplantae</taxon>
        <taxon>Streptophyta</taxon>
        <taxon>Embryophyta</taxon>
        <taxon>Tracheophyta</taxon>
        <taxon>Spermatophyta</taxon>
        <taxon>Magnoliopsida</taxon>
        <taxon>eudicotyledons</taxon>
        <taxon>Gunneridae</taxon>
        <taxon>Pentapetalae</taxon>
        <taxon>rosids</taxon>
        <taxon>malvids</taxon>
        <taxon>Sapindales</taxon>
        <taxon>Sapindaceae</taxon>
        <taxon>Hippocastanoideae</taxon>
        <taxon>Acereae</taxon>
        <taxon>Acer</taxon>
    </lineage>
</organism>
<dbReference type="EMBL" id="JAJSOW010000100">
    <property type="protein sequence ID" value="KAI9187350.1"/>
    <property type="molecule type" value="Genomic_DNA"/>
</dbReference>
<dbReference type="PANTHER" id="PTHR13318">
    <property type="entry name" value="PARTNER OF PAIRED, ISOFORM B-RELATED"/>
    <property type="match status" value="1"/>
</dbReference>
<accession>A0AAD5NXX1</accession>
<dbReference type="Gene3D" id="3.80.10.10">
    <property type="entry name" value="Ribonuclease Inhibitor"/>
    <property type="match status" value="3"/>
</dbReference>
<gene>
    <name evidence="3" type="ORF">LWI28_027093</name>
</gene>
<feature type="transmembrane region" description="Helical" evidence="1">
    <location>
        <begin position="672"/>
        <end position="693"/>
    </location>
</feature>
<reference evidence="3" key="1">
    <citation type="journal article" date="2022" name="Plant J.">
        <title>Strategies of tolerance reflected in two North American maple genomes.</title>
        <authorList>
            <person name="McEvoy S.L."/>
            <person name="Sezen U.U."/>
            <person name="Trouern-Trend A."/>
            <person name="McMahon S.M."/>
            <person name="Schaberg P.G."/>
            <person name="Yang J."/>
            <person name="Wegrzyn J.L."/>
            <person name="Swenson N.G."/>
        </authorList>
    </citation>
    <scope>NUCLEOTIDE SEQUENCE</scope>
    <source>
        <strain evidence="3">91603</strain>
    </source>
</reference>
<dbReference type="GO" id="GO:0031146">
    <property type="term" value="P:SCF-dependent proteasomal ubiquitin-dependent protein catabolic process"/>
    <property type="evidence" value="ECO:0007669"/>
    <property type="project" value="TreeGrafter"/>
</dbReference>
<dbReference type="SUPFAM" id="SSF52047">
    <property type="entry name" value="RNI-like"/>
    <property type="match status" value="1"/>
</dbReference>
<dbReference type="GO" id="GO:0019005">
    <property type="term" value="C:SCF ubiquitin ligase complex"/>
    <property type="evidence" value="ECO:0007669"/>
    <property type="project" value="TreeGrafter"/>
</dbReference>
<dbReference type="SMART" id="SM00367">
    <property type="entry name" value="LRR_CC"/>
    <property type="match status" value="8"/>
</dbReference>
<dbReference type="InterPro" id="IPR006553">
    <property type="entry name" value="Leu-rich_rpt_Cys-con_subtyp"/>
</dbReference>
<proteinExistence type="predicted"/>
<dbReference type="Proteomes" id="UP001064489">
    <property type="component" value="Chromosome 3"/>
</dbReference>
<dbReference type="InterPro" id="IPR057207">
    <property type="entry name" value="FBXL15_LRR"/>
</dbReference>
<comment type="caution">
    <text evidence="3">The sequence shown here is derived from an EMBL/GenBank/DDBJ whole genome shotgun (WGS) entry which is preliminary data.</text>
</comment>